<comment type="caution">
    <text evidence="1">The sequence shown here is derived from an EMBL/GenBank/DDBJ whole genome shotgun (WGS) entry which is preliminary data.</text>
</comment>
<protein>
    <submittedName>
        <fullName evidence="1">Uncharacterized protein</fullName>
    </submittedName>
</protein>
<reference evidence="1" key="1">
    <citation type="submission" date="2020-08" db="EMBL/GenBank/DDBJ databases">
        <title>Multicomponent nature underlies the extraordinary mechanical properties of spider dragline silk.</title>
        <authorList>
            <person name="Kono N."/>
            <person name="Nakamura H."/>
            <person name="Mori M."/>
            <person name="Yoshida Y."/>
            <person name="Ohtoshi R."/>
            <person name="Malay A.D."/>
            <person name="Moran D.A.P."/>
            <person name="Tomita M."/>
            <person name="Numata K."/>
            <person name="Arakawa K."/>
        </authorList>
    </citation>
    <scope>NUCLEOTIDE SEQUENCE</scope>
</reference>
<sequence length="188" mass="20551">MIIGHGLEDGNNFLNGDTWDSTADAVTPLLFAQILSATVFNALPNASTVKEKKRKGAINTLPVPNAVGKAADDLATATPQAPPLAPKIVKKVPKKNLKRALDEEGYQLPPKHLTIKQGLAITVQARKGKVFEAQLGEYGSHNFHYCFSSRRLSFTMDDIGKKFEKKFTGSNWFASSGLHPLHDQQAIR</sequence>
<evidence type="ECO:0000313" key="2">
    <source>
        <dbReference type="Proteomes" id="UP000887013"/>
    </source>
</evidence>
<accession>A0A8X6U959</accession>
<dbReference type="EMBL" id="BMAW01025830">
    <property type="protein sequence ID" value="GFT94066.1"/>
    <property type="molecule type" value="Genomic_DNA"/>
</dbReference>
<dbReference type="AlphaFoldDB" id="A0A8X6U959"/>
<organism evidence="1 2">
    <name type="scientific">Nephila pilipes</name>
    <name type="common">Giant wood spider</name>
    <name type="synonym">Nephila maculata</name>
    <dbReference type="NCBI Taxonomy" id="299642"/>
    <lineage>
        <taxon>Eukaryota</taxon>
        <taxon>Metazoa</taxon>
        <taxon>Ecdysozoa</taxon>
        <taxon>Arthropoda</taxon>
        <taxon>Chelicerata</taxon>
        <taxon>Arachnida</taxon>
        <taxon>Araneae</taxon>
        <taxon>Araneomorphae</taxon>
        <taxon>Entelegynae</taxon>
        <taxon>Araneoidea</taxon>
        <taxon>Nephilidae</taxon>
        <taxon>Nephila</taxon>
    </lineage>
</organism>
<evidence type="ECO:0000313" key="1">
    <source>
        <dbReference type="EMBL" id="GFT94066.1"/>
    </source>
</evidence>
<dbReference type="Proteomes" id="UP000887013">
    <property type="component" value="Unassembled WGS sequence"/>
</dbReference>
<gene>
    <name evidence="1" type="ORF">NPIL_148681</name>
</gene>
<name>A0A8X6U959_NEPPI</name>
<proteinExistence type="predicted"/>
<keyword evidence="2" id="KW-1185">Reference proteome</keyword>